<dbReference type="SMART" id="SM00254">
    <property type="entry name" value="ShKT"/>
    <property type="match status" value="1"/>
</dbReference>
<dbReference type="Proteomes" id="UP000887540">
    <property type="component" value="Unplaced"/>
</dbReference>
<protein>
    <submittedName>
        <fullName evidence="4">ShKT domain-containing protein</fullName>
    </submittedName>
</protein>
<dbReference type="AlphaFoldDB" id="A0A914E616"/>
<proteinExistence type="predicted"/>
<dbReference type="PROSITE" id="PS51670">
    <property type="entry name" value="SHKT"/>
    <property type="match status" value="1"/>
</dbReference>
<dbReference type="Pfam" id="PF01549">
    <property type="entry name" value="ShK"/>
    <property type="match status" value="1"/>
</dbReference>
<accession>A0A914E616</accession>
<evidence type="ECO:0000313" key="4">
    <source>
        <dbReference type="WBParaSite" id="ACRNAN_scaffold5596.g10557.t1"/>
    </source>
</evidence>
<keyword evidence="3" id="KW-1185">Reference proteome</keyword>
<organism evidence="3 4">
    <name type="scientific">Acrobeloides nanus</name>
    <dbReference type="NCBI Taxonomy" id="290746"/>
    <lineage>
        <taxon>Eukaryota</taxon>
        <taxon>Metazoa</taxon>
        <taxon>Ecdysozoa</taxon>
        <taxon>Nematoda</taxon>
        <taxon>Chromadorea</taxon>
        <taxon>Rhabditida</taxon>
        <taxon>Tylenchina</taxon>
        <taxon>Cephalobomorpha</taxon>
        <taxon>Cephaloboidea</taxon>
        <taxon>Cephalobidae</taxon>
        <taxon>Acrobeloides</taxon>
    </lineage>
</organism>
<feature type="domain" description="ShKT" evidence="2">
    <location>
        <begin position="30"/>
        <end position="64"/>
    </location>
</feature>
<evidence type="ECO:0000313" key="3">
    <source>
        <dbReference type="Proteomes" id="UP000887540"/>
    </source>
</evidence>
<name>A0A914E616_9BILA</name>
<feature type="disulfide bond" evidence="1">
    <location>
        <begin position="30"/>
        <end position="64"/>
    </location>
</feature>
<sequence length="76" mass="8508">MLRVLGILGNGNNQQNYNPYTQRRCLTSGCYDANMCCPLWKLRGMCQTDPVGMNCNCRVSCGFCSVTNYRDPSDGK</sequence>
<dbReference type="InterPro" id="IPR003582">
    <property type="entry name" value="ShKT_dom"/>
</dbReference>
<dbReference type="WBParaSite" id="ACRNAN_scaffold5596.g10557.t1">
    <property type="protein sequence ID" value="ACRNAN_scaffold5596.g10557.t1"/>
    <property type="gene ID" value="ACRNAN_scaffold5596.g10557"/>
</dbReference>
<keyword evidence="1" id="KW-1015">Disulfide bond</keyword>
<reference evidence="4" key="1">
    <citation type="submission" date="2022-11" db="UniProtKB">
        <authorList>
            <consortium name="WormBaseParasite"/>
        </authorList>
    </citation>
    <scope>IDENTIFICATION</scope>
</reference>
<comment type="caution">
    <text evidence="1">Lacks conserved residue(s) required for the propagation of feature annotation.</text>
</comment>
<evidence type="ECO:0000256" key="1">
    <source>
        <dbReference type="PROSITE-ProRule" id="PRU01005"/>
    </source>
</evidence>
<evidence type="ECO:0000259" key="2">
    <source>
        <dbReference type="PROSITE" id="PS51670"/>
    </source>
</evidence>